<reference evidence="1" key="2">
    <citation type="submission" date="2023-06" db="EMBL/GenBank/DDBJ databases">
        <authorList>
            <person name="Ma L."/>
            <person name="Liu K.-W."/>
            <person name="Li Z."/>
            <person name="Hsiao Y.-Y."/>
            <person name="Qi Y."/>
            <person name="Fu T."/>
            <person name="Tang G."/>
            <person name="Zhang D."/>
            <person name="Sun W.-H."/>
            <person name="Liu D.-K."/>
            <person name="Li Y."/>
            <person name="Chen G.-Z."/>
            <person name="Liu X.-D."/>
            <person name="Liao X.-Y."/>
            <person name="Jiang Y.-T."/>
            <person name="Yu X."/>
            <person name="Hao Y."/>
            <person name="Huang J."/>
            <person name="Zhao X.-W."/>
            <person name="Ke S."/>
            <person name="Chen Y.-Y."/>
            <person name="Wu W.-L."/>
            <person name="Hsu J.-L."/>
            <person name="Lin Y.-F."/>
            <person name="Huang M.-D."/>
            <person name="Li C.-Y."/>
            <person name="Huang L."/>
            <person name="Wang Z.-W."/>
            <person name="Zhao X."/>
            <person name="Zhong W.-Y."/>
            <person name="Peng D.-H."/>
            <person name="Ahmad S."/>
            <person name="Lan S."/>
            <person name="Zhang J.-S."/>
            <person name="Tsai W.-C."/>
            <person name="Van De Peer Y."/>
            <person name="Liu Z.-J."/>
        </authorList>
    </citation>
    <scope>NUCLEOTIDE SEQUENCE</scope>
    <source>
        <strain evidence="1">CP</strain>
        <tissue evidence="1">Leaves</tissue>
    </source>
</reference>
<evidence type="ECO:0000313" key="2">
    <source>
        <dbReference type="Proteomes" id="UP001180020"/>
    </source>
</evidence>
<organism evidence="1 2">
    <name type="scientific">Acorus calamus</name>
    <name type="common">Sweet flag</name>
    <dbReference type="NCBI Taxonomy" id="4465"/>
    <lineage>
        <taxon>Eukaryota</taxon>
        <taxon>Viridiplantae</taxon>
        <taxon>Streptophyta</taxon>
        <taxon>Embryophyta</taxon>
        <taxon>Tracheophyta</taxon>
        <taxon>Spermatophyta</taxon>
        <taxon>Magnoliopsida</taxon>
        <taxon>Liliopsida</taxon>
        <taxon>Acoraceae</taxon>
        <taxon>Acorus</taxon>
    </lineage>
</organism>
<keyword evidence="2" id="KW-1185">Reference proteome</keyword>
<dbReference type="AlphaFoldDB" id="A0AAV9DWL4"/>
<reference evidence="1" key="1">
    <citation type="journal article" date="2023" name="Nat. Commun.">
        <title>Diploid and tetraploid genomes of Acorus and the evolution of monocots.</title>
        <authorList>
            <person name="Ma L."/>
            <person name="Liu K.W."/>
            <person name="Li Z."/>
            <person name="Hsiao Y.Y."/>
            <person name="Qi Y."/>
            <person name="Fu T."/>
            <person name="Tang G.D."/>
            <person name="Zhang D."/>
            <person name="Sun W.H."/>
            <person name="Liu D.K."/>
            <person name="Li Y."/>
            <person name="Chen G.Z."/>
            <person name="Liu X.D."/>
            <person name="Liao X.Y."/>
            <person name="Jiang Y.T."/>
            <person name="Yu X."/>
            <person name="Hao Y."/>
            <person name="Huang J."/>
            <person name="Zhao X.W."/>
            <person name="Ke S."/>
            <person name="Chen Y.Y."/>
            <person name="Wu W.L."/>
            <person name="Hsu J.L."/>
            <person name="Lin Y.F."/>
            <person name="Huang M.D."/>
            <person name="Li C.Y."/>
            <person name="Huang L."/>
            <person name="Wang Z.W."/>
            <person name="Zhao X."/>
            <person name="Zhong W.Y."/>
            <person name="Peng D.H."/>
            <person name="Ahmad S."/>
            <person name="Lan S."/>
            <person name="Zhang J.S."/>
            <person name="Tsai W.C."/>
            <person name="Van de Peer Y."/>
            <person name="Liu Z.J."/>
        </authorList>
    </citation>
    <scope>NUCLEOTIDE SEQUENCE</scope>
    <source>
        <strain evidence="1">CP</strain>
    </source>
</reference>
<evidence type="ECO:0000313" key="1">
    <source>
        <dbReference type="EMBL" id="KAK1305697.1"/>
    </source>
</evidence>
<dbReference type="EMBL" id="JAUJYO010000010">
    <property type="protein sequence ID" value="KAK1305697.1"/>
    <property type="molecule type" value="Genomic_DNA"/>
</dbReference>
<sequence>MAEGNETDKNIEIWEINKLIKALEKVQLKVVPQHLHLNGLSTESTPLLYEVNHHLPIVFRMVSAPKKTERFLVSQTALALPGYIIETP</sequence>
<protein>
    <submittedName>
        <fullName evidence="1">Uncharacterized protein</fullName>
    </submittedName>
</protein>
<gene>
    <name evidence="1" type="ORF">QJS10_CPA10g00418</name>
</gene>
<proteinExistence type="predicted"/>
<comment type="caution">
    <text evidence="1">The sequence shown here is derived from an EMBL/GenBank/DDBJ whole genome shotgun (WGS) entry which is preliminary data.</text>
</comment>
<accession>A0AAV9DWL4</accession>
<dbReference type="Proteomes" id="UP001180020">
    <property type="component" value="Unassembled WGS sequence"/>
</dbReference>
<name>A0AAV9DWL4_ACOCL</name>